<dbReference type="AlphaFoldDB" id="A0AAD7T9Q2"/>
<comment type="caution">
    <text evidence="2">The sequence shown here is derived from an EMBL/GenBank/DDBJ whole genome shotgun (WGS) entry which is preliminary data.</text>
</comment>
<protein>
    <submittedName>
        <fullName evidence="2">Uncharacterized protein</fullName>
    </submittedName>
</protein>
<accession>A0AAD7T9Q2</accession>
<feature type="compositionally biased region" description="Basic residues" evidence="1">
    <location>
        <begin position="18"/>
        <end position="30"/>
    </location>
</feature>
<sequence length="116" mass="13558">AELGQTQHRNRKDQTGRSRQKPARRVHKSRRTLARICASTSGRRREGTHWHNLPFKTTCCEFMMPGELFLWGEPFRSVSRFCIRRICVNCAELSTSLHILPREARARCPPLSELQR</sequence>
<evidence type="ECO:0000256" key="1">
    <source>
        <dbReference type="SAM" id="MobiDB-lite"/>
    </source>
</evidence>
<reference evidence="2" key="1">
    <citation type="journal article" date="2023" name="Science">
        <title>Genome structures resolve the early diversification of teleost fishes.</title>
        <authorList>
            <person name="Parey E."/>
            <person name="Louis A."/>
            <person name="Montfort J."/>
            <person name="Bouchez O."/>
            <person name="Roques C."/>
            <person name="Iampietro C."/>
            <person name="Lluch J."/>
            <person name="Castinel A."/>
            <person name="Donnadieu C."/>
            <person name="Desvignes T."/>
            <person name="Floi Bucao C."/>
            <person name="Jouanno E."/>
            <person name="Wen M."/>
            <person name="Mejri S."/>
            <person name="Dirks R."/>
            <person name="Jansen H."/>
            <person name="Henkel C."/>
            <person name="Chen W.J."/>
            <person name="Zahm M."/>
            <person name="Cabau C."/>
            <person name="Klopp C."/>
            <person name="Thompson A.W."/>
            <person name="Robinson-Rechavi M."/>
            <person name="Braasch I."/>
            <person name="Lecointre G."/>
            <person name="Bobe J."/>
            <person name="Postlethwait J.H."/>
            <person name="Berthelot C."/>
            <person name="Roest Crollius H."/>
            <person name="Guiguen Y."/>
        </authorList>
    </citation>
    <scope>NUCLEOTIDE SEQUENCE</scope>
    <source>
        <strain evidence="2">NC1722</strain>
    </source>
</reference>
<dbReference type="EMBL" id="JAINUG010000007">
    <property type="protein sequence ID" value="KAJ8416136.1"/>
    <property type="molecule type" value="Genomic_DNA"/>
</dbReference>
<name>A0AAD7T9Q2_9TELE</name>
<evidence type="ECO:0000313" key="3">
    <source>
        <dbReference type="Proteomes" id="UP001221898"/>
    </source>
</evidence>
<feature type="region of interest" description="Disordered" evidence="1">
    <location>
        <begin position="1"/>
        <end position="30"/>
    </location>
</feature>
<proteinExistence type="predicted"/>
<keyword evidence="3" id="KW-1185">Reference proteome</keyword>
<feature type="non-terminal residue" evidence="2">
    <location>
        <position position="1"/>
    </location>
</feature>
<gene>
    <name evidence="2" type="ORF">AAFF_G00381580</name>
</gene>
<dbReference type="Proteomes" id="UP001221898">
    <property type="component" value="Unassembled WGS sequence"/>
</dbReference>
<organism evidence="2 3">
    <name type="scientific">Aldrovandia affinis</name>
    <dbReference type="NCBI Taxonomy" id="143900"/>
    <lineage>
        <taxon>Eukaryota</taxon>
        <taxon>Metazoa</taxon>
        <taxon>Chordata</taxon>
        <taxon>Craniata</taxon>
        <taxon>Vertebrata</taxon>
        <taxon>Euteleostomi</taxon>
        <taxon>Actinopterygii</taxon>
        <taxon>Neopterygii</taxon>
        <taxon>Teleostei</taxon>
        <taxon>Notacanthiformes</taxon>
        <taxon>Halosauridae</taxon>
        <taxon>Aldrovandia</taxon>
    </lineage>
</organism>
<evidence type="ECO:0000313" key="2">
    <source>
        <dbReference type="EMBL" id="KAJ8416136.1"/>
    </source>
</evidence>